<evidence type="ECO:0000256" key="2">
    <source>
        <dbReference type="ARBA" id="ARBA00022927"/>
    </source>
</evidence>
<evidence type="ECO:0000313" key="6">
    <source>
        <dbReference type="Proteomes" id="UP000281553"/>
    </source>
</evidence>
<dbReference type="PANTHER" id="PTHR14042">
    <property type="entry name" value="DOPEY-RELATED"/>
    <property type="match status" value="1"/>
</dbReference>
<dbReference type="EMBL" id="UYRU01117324">
    <property type="protein sequence ID" value="VDN45546.1"/>
    <property type="molecule type" value="Genomic_DNA"/>
</dbReference>
<gene>
    <name evidence="5" type="ORF">DILT_LOCUS19635</name>
</gene>
<dbReference type="GO" id="GO:0015031">
    <property type="term" value="P:protein transport"/>
    <property type="evidence" value="ECO:0007669"/>
    <property type="project" value="UniProtKB-KW"/>
</dbReference>
<evidence type="ECO:0000313" key="5">
    <source>
        <dbReference type="EMBL" id="VDN45546.1"/>
    </source>
</evidence>
<accession>A0A3P7RRA5</accession>
<dbReference type="GO" id="GO:0005829">
    <property type="term" value="C:cytosol"/>
    <property type="evidence" value="ECO:0007669"/>
    <property type="project" value="GOC"/>
</dbReference>
<dbReference type="PANTHER" id="PTHR14042:SF24">
    <property type="entry name" value="PROTEIN DOPEY-1 HOMOLOG"/>
    <property type="match status" value="1"/>
</dbReference>
<organism evidence="5 6">
    <name type="scientific">Dibothriocephalus latus</name>
    <name type="common">Fish tapeworm</name>
    <name type="synonym">Diphyllobothrium latum</name>
    <dbReference type="NCBI Taxonomy" id="60516"/>
    <lineage>
        <taxon>Eukaryota</taxon>
        <taxon>Metazoa</taxon>
        <taxon>Spiralia</taxon>
        <taxon>Lophotrochozoa</taxon>
        <taxon>Platyhelminthes</taxon>
        <taxon>Cestoda</taxon>
        <taxon>Eucestoda</taxon>
        <taxon>Diphyllobothriidea</taxon>
        <taxon>Diphyllobothriidae</taxon>
        <taxon>Dibothriocephalus</taxon>
    </lineage>
</organism>
<dbReference type="Proteomes" id="UP000281553">
    <property type="component" value="Unassembled WGS sequence"/>
</dbReference>
<feature type="non-terminal residue" evidence="5">
    <location>
        <position position="161"/>
    </location>
</feature>
<dbReference type="InterPro" id="IPR007249">
    <property type="entry name" value="DOP1_N"/>
</dbReference>
<dbReference type="InterPro" id="IPR040314">
    <property type="entry name" value="DOP1"/>
</dbReference>
<sequence length="161" mass="17430">MNSIRCLLSDNVVLVQRDILDFLVLALPVHVASAASQTENRQHPLKITSDEMSSVVCSALSVLLRRDASLNRRLFMWLLGGQIVESPDLADDHRTNCYTVSSPSTNAANPITTTTANCYTVSSPSTNTTTNPTTTNCYTVTSPNTNTINPTTTANCYTITS</sequence>
<dbReference type="Pfam" id="PF04118">
    <property type="entry name" value="Dopey_N"/>
    <property type="match status" value="1"/>
</dbReference>
<dbReference type="GO" id="GO:0005768">
    <property type="term" value="C:endosome"/>
    <property type="evidence" value="ECO:0007669"/>
    <property type="project" value="TreeGrafter"/>
</dbReference>
<comment type="similarity">
    <text evidence="3">Belongs to the DOP1 family.</text>
</comment>
<keyword evidence="6" id="KW-1185">Reference proteome</keyword>
<keyword evidence="1" id="KW-0813">Transport</keyword>
<proteinExistence type="inferred from homology"/>
<protein>
    <recommendedName>
        <fullName evidence="4">DOP1 N-terminal domain-containing protein</fullName>
    </recommendedName>
</protein>
<evidence type="ECO:0000259" key="4">
    <source>
        <dbReference type="Pfam" id="PF04118"/>
    </source>
</evidence>
<keyword evidence="2" id="KW-0653">Protein transport</keyword>
<dbReference type="OrthoDB" id="297643at2759"/>
<dbReference type="AlphaFoldDB" id="A0A3P7RRA5"/>
<dbReference type="GO" id="GO:0005802">
    <property type="term" value="C:trans-Golgi network"/>
    <property type="evidence" value="ECO:0007669"/>
    <property type="project" value="TreeGrafter"/>
</dbReference>
<name>A0A3P7RRA5_DIBLA</name>
<evidence type="ECO:0000256" key="1">
    <source>
        <dbReference type="ARBA" id="ARBA00022448"/>
    </source>
</evidence>
<dbReference type="GO" id="GO:0006895">
    <property type="term" value="P:Golgi to endosome transport"/>
    <property type="evidence" value="ECO:0007669"/>
    <property type="project" value="InterPro"/>
</dbReference>
<evidence type="ECO:0000256" key="3">
    <source>
        <dbReference type="ARBA" id="ARBA00046326"/>
    </source>
</evidence>
<feature type="domain" description="DOP1 N-terminal" evidence="4">
    <location>
        <begin position="2"/>
        <end position="81"/>
    </location>
</feature>
<reference evidence="5 6" key="1">
    <citation type="submission" date="2018-11" db="EMBL/GenBank/DDBJ databases">
        <authorList>
            <consortium name="Pathogen Informatics"/>
        </authorList>
    </citation>
    <scope>NUCLEOTIDE SEQUENCE [LARGE SCALE GENOMIC DNA]</scope>
</reference>